<keyword evidence="3 4" id="KW-0501">Molybdenum cofactor biosynthesis</keyword>
<dbReference type="SUPFAM" id="SSF53383">
    <property type="entry name" value="PLP-dependent transferases"/>
    <property type="match status" value="1"/>
</dbReference>
<protein>
    <recommendedName>
        <fullName evidence="4">Molybdenum cofactor sulfurase</fullName>
        <shortName evidence="4">MCS</shortName>
        <shortName evidence="4">MOS</shortName>
        <shortName evidence="4">MoCo sulfurase</shortName>
        <ecNumber evidence="4">2.8.1.9</ecNumber>
    </recommendedName>
    <alternativeName>
        <fullName evidence="4">Molybdenum cofactor sulfurtransferase</fullName>
    </alternativeName>
</protein>
<dbReference type="AlphaFoldDB" id="A0A0U5G9U4"/>
<feature type="region of interest" description="Disordered" evidence="5">
    <location>
        <begin position="672"/>
        <end position="707"/>
    </location>
</feature>
<evidence type="ECO:0000256" key="4">
    <source>
        <dbReference type="HAMAP-Rule" id="MF_03050"/>
    </source>
</evidence>
<dbReference type="GO" id="GO:0006777">
    <property type="term" value="P:Mo-molybdopterin cofactor biosynthetic process"/>
    <property type="evidence" value="ECO:0007669"/>
    <property type="project" value="UniProtKB-UniRule"/>
</dbReference>
<name>A0A0U5G9U4_ASPCI</name>
<dbReference type="PANTHER" id="PTHR14237:SF80">
    <property type="entry name" value="MOLYBDENUM COFACTOR SULFURASE"/>
    <property type="match status" value="1"/>
</dbReference>
<evidence type="ECO:0000259" key="6">
    <source>
        <dbReference type="PROSITE" id="PS51340"/>
    </source>
</evidence>
<dbReference type="HAMAP" id="MF_03050">
    <property type="entry name" value="MOCOS"/>
    <property type="match status" value="1"/>
</dbReference>
<dbReference type="PANTHER" id="PTHR14237">
    <property type="entry name" value="MOLYBDOPTERIN COFACTOR SULFURASE MOSC"/>
    <property type="match status" value="1"/>
</dbReference>
<dbReference type="GO" id="GO:0030151">
    <property type="term" value="F:molybdenum ion binding"/>
    <property type="evidence" value="ECO:0007669"/>
    <property type="project" value="UniProtKB-UniRule"/>
</dbReference>
<dbReference type="Proteomes" id="UP000054771">
    <property type="component" value="Unassembled WGS sequence"/>
</dbReference>
<evidence type="ECO:0000256" key="2">
    <source>
        <dbReference type="ARBA" id="ARBA00022898"/>
    </source>
</evidence>
<feature type="domain" description="MOSC" evidence="6">
    <location>
        <begin position="688"/>
        <end position="867"/>
    </location>
</feature>
<keyword evidence="8" id="KW-1185">Reference proteome</keyword>
<evidence type="ECO:0000256" key="5">
    <source>
        <dbReference type="SAM" id="MobiDB-lite"/>
    </source>
</evidence>
<dbReference type="GO" id="GO:0030170">
    <property type="term" value="F:pyridoxal phosphate binding"/>
    <property type="evidence" value="ECO:0007669"/>
    <property type="project" value="UniProtKB-UniRule"/>
</dbReference>
<dbReference type="Pfam" id="PF00266">
    <property type="entry name" value="Aminotran_5"/>
    <property type="match status" value="1"/>
</dbReference>
<comment type="function">
    <text evidence="4">Sulfurates the molybdenum cofactor. Sulfation of molybdenum is essential for xanthine dehydrogenase (XDH) and aldehyde oxidase (ADO) enzymes in which molybdenum cofactor is liganded by 1 oxygen and 1 sulfur atom in active form.</text>
</comment>
<feature type="modified residue" description="N6-(pyridoxal phosphate)lysine" evidence="4">
    <location>
        <position position="262"/>
    </location>
</feature>
<dbReference type="Pfam" id="PF03473">
    <property type="entry name" value="MOSC"/>
    <property type="match status" value="1"/>
</dbReference>
<sequence>MLRELTFSVSFPASPTFVIMGYRANGIDSPAAYCSEYSDDIDVIREHEYPLLKDTTYLDHAGTTLYANSLIDAFSRDLTGNLYGNPHSLSGSSQLSSQRVDDIRLKALRFFHADPDDFDLVFVANATAAIKLVADSLRDSTPQGFWYGYHVDAHTSLVGARELAAAGSRCFVTDEEAESWISELGSRSATEDVPKLFAYPGQSNMNGRRLPMRWCEQIRDRQNSTKQDVYTLLDAASLVSTSPLDLSDARSAPDFTVLSFYKIFGFPDIGALLVRKSAGHVFDTRKYFGGGTVDMVLTRENAWHAKKQSIHERLEDGTLPFHNIIALGSAFETHSRLYGAMRNVSSHTGFLAKQLYQRMTALKHYNGAKVCELYTSSKSDYSDPSTQGPIMAFNLRSSRRMWVGKSEVERLASIKNIQIRSGTLCNPGGTALSLGWTGADMLRHFSAGMRCGDDNDIMNERPTGILRVSLGAMSSQKDIDTFMAFLEEFYVDKPPEGLVVPMTESVNVSQQQPSFYVESLSVYPIKSCGAFRVPDGQRWQVRREGLSWDREWCLVHQGTGVTLNQKRYPRMALIRPTVDLTRGILRIACGDGPEAEKRTLDIPLRRENMNSLTTSLCQNASKPSTVCGDKVVLQVYTAATISTFFTEFLGVPCTLARFPPQSSTRSCIRPGIRRERTPTPTARPSMPGSFPQFTSSPTPPPNNNPILLSNESPLLLISRSSVNRLNEAIKSNTSNAATATTSSPLNSTKKAVAADVFRANIVVAENQPMAERPYVEDTWRSVSVGPGTGPEHEQLRFDVLGSCERCQMVCVDQYTGVRGEEPYATLAKTRKVGRKILFGRHISPVGDGAEEKEWLGTVMVGDIASPVYDDEDEHGDDEAC</sequence>
<reference evidence="8" key="1">
    <citation type="journal article" date="2016" name="Genome Announc.">
        <title>Draft genome sequences of fungus Aspergillus calidoustus.</title>
        <authorList>
            <person name="Horn F."/>
            <person name="Linde J."/>
            <person name="Mattern D.J."/>
            <person name="Walther G."/>
            <person name="Guthke R."/>
            <person name="Scherlach K."/>
            <person name="Martin K."/>
            <person name="Brakhage A.A."/>
            <person name="Petzke L."/>
            <person name="Valiante V."/>
        </authorList>
    </citation>
    <scope>NUCLEOTIDE SEQUENCE [LARGE SCALE GENOMIC DNA]</scope>
    <source>
        <strain evidence="8">SF006504</strain>
    </source>
</reference>
<dbReference type="InterPro" id="IPR028886">
    <property type="entry name" value="MoCo_sulfurase"/>
</dbReference>
<accession>A0A0U5G9U4</accession>
<dbReference type="PROSITE" id="PS51340">
    <property type="entry name" value="MOSC"/>
    <property type="match status" value="1"/>
</dbReference>
<dbReference type="InterPro" id="IPR000192">
    <property type="entry name" value="Aminotrans_V_dom"/>
</dbReference>
<dbReference type="GO" id="GO:0016829">
    <property type="term" value="F:lyase activity"/>
    <property type="evidence" value="ECO:0007669"/>
    <property type="project" value="UniProtKB-UniRule"/>
</dbReference>
<organism evidence="7 8">
    <name type="scientific">Aspergillus calidoustus</name>
    <dbReference type="NCBI Taxonomy" id="454130"/>
    <lineage>
        <taxon>Eukaryota</taxon>
        <taxon>Fungi</taxon>
        <taxon>Dikarya</taxon>
        <taxon>Ascomycota</taxon>
        <taxon>Pezizomycotina</taxon>
        <taxon>Eurotiomycetes</taxon>
        <taxon>Eurotiomycetidae</taxon>
        <taxon>Eurotiales</taxon>
        <taxon>Aspergillaceae</taxon>
        <taxon>Aspergillus</taxon>
        <taxon>Aspergillus subgen. Nidulantes</taxon>
    </lineage>
</organism>
<dbReference type="STRING" id="454130.A0A0U5G9U4"/>
<dbReference type="OrthoDB" id="10264306at2759"/>
<dbReference type="InterPro" id="IPR015424">
    <property type="entry name" value="PyrdxlP-dep_Trfase"/>
</dbReference>
<dbReference type="EMBL" id="CDMC01000011">
    <property type="protein sequence ID" value="CEL08582.1"/>
    <property type="molecule type" value="Genomic_DNA"/>
</dbReference>
<dbReference type="Pfam" id="PF03476">
    <property type="entry name" value="MOSC_N"/>
    <property type="match status" value="1"/>
</dbReference>
<evidence type="ECO:0000313" key="8">
    <source>
        <dbReference type="Proteomes" id="UP000054771"/>
    </source>
</evidence>
<comment type="catalytic activity">
    <reaction evidence="4">
        <text>Mo-molybdopterin + L-cysteine + AH2 = thio-Mo-molybdopterin + L-alanine + A + H2O</text>
        <dbReference type="Rhea" id="RHEA:42636"/>
        <dbReference type="ChEBI" id="CHEBI:13193"/>
        <dbReference type="ChEBI" id="CHEBI:15377"/>
        <dbReference type="ChEBI" id="CHEBI:17499"/>
        <dbReference type="ChEBI" id="CHEBI:35235"/>
        <dbReference type="ChEBI" id="CHEBI:57972"/>
        <dbReference type="ChEBI" id="CHEBI:71302"/>
        <dbReference type="ChEBI" id="CHEBI:82685"/>
        <dbReference type="EC" id="2.8.1.9"/>
    </reaction>
</comment>
<proteinExistence type="inferred from homology"/>
<dbReference type="InterPro" id="IPR015422">
    <property type="entry name" value="PyrdxlP-dep_Trfase_small"/>
</dbReference>
<dbReference type="Gene3D" id="3.90.1150.10">
    <property type="entry name" value="Aspartate Aminotransferase, domain 1"/>
    <property type="match status" value="1"/>
</dbReference>
<dbReference type="InterPro" id="IPR015421">
    <property type="entry name" value="PyrdxlP-dep_Trfase_major"/>
</dbReference>
<dbReference type="SUPFAM" id="SSF141673">
    <property type="entry name" value="MOSC N-terminal domain-like"/>
    <property type="match status" value="1"/>
</dbReference>
<keyword evidence="2 4" id="KW-0663">Pyridoxal phosphate</keyword>
<comment type="cofactor">
    <cofactor evidence="4">
        <name>pyridoxal 5'-phosphate</name>
        <dbReference type="ChEBI" id="CHEBI:597326"/>
    </cofactor>
</comment>
<gene>
    <name evidence="4" type="primary">hxB</name>
    <name evidence="7" type="ORF">ASPCAL11731</name>
</gene>
<evidence type="ECO:0000313" key="7">
    <source>
        <dbReference type="EMBL" id="CEL08582.1"/>
    </source>
</evidence>
<dbReference type="OMA" id="PCTRCQM"/>
<dbReference type="InterPro" id="IPR005303">
    <property type="entry name" value="MOCOS_middle"/>
</dbReference>
<dbReference type="InterPro" id="IPR005302">
    <property type="entry name" value="MoCF_Sase_C"/>
</dbReference>
<keyword evidence="1 4" id="KW-0808">Transferase</keyword>
<dbReference type="Gene3D" id="3.40.640.10">
    <property type="entry name" value="Type I PLP-dependent aspartate aminotransferase-like (Major domain)"/>
    <property type="match status" value="1"/>
</dbReference>
<evidence type="ECO:0000256" key="3">
    <source>
        <dbReference type="ARBA" id="ARBA00023150"/>
    </source>
</evidence>
<evidence type="ECO:0000256" key="1">
    <source>
        <dbReference type="ARBA" id="ARBA00022679"/>
    </source>
</evidence>
<dbReference type="GO" id="GO:0008265">
    <property type="term" value="F:molybdenum cofactor sulfurtransferase activity"/>
    <property type="evidence" value="ECO:0007669"/>
    <property type="project" value="UniProtKB-UniRule"/>
</dbReference>
<dbReference type="EC" id="2.8.1.9" evidence="4"/>
<comment type="similarity">
    <text evidence="4">Belongs to the class-V pyridoxal-phosphate-dependent aminotransferase family. MOCOS subfamily.</text>
</comment>
<feature type="active site" evidence="4">
    <location>
        <position position="425"/>
    </location>
</feature>